<feature type="transmembrane region" description="Helical" evidence="1">
    <location>
        <begin position="41"/>
        <end position="61"/>
    </location>
</feature>
<dbReference type="EMBL" id="CAEZVZ010000012">
    <property type="protein sequence ID" value="CAB4637574.1"/>
    <property type="molecule type" value="Genomic_DNA"/>
</dbReference>
<evidence type="ECO:0000256" key="1">
    <source>
        <dbReference type="SAM" id="Phobius"/>
    </source>
</evidence>
<keyword evidence="1" id="KW-0812">Transmembrane</keyword>
<accession>A0A6J6JMJ3</accession>
<organism evidence="2">
    <name type="scientific">freshwater metagenome</name>
    <dbReference type="NCBI Taxonomy" id="449393"/>
    <lineage>
        <taxon>unclassified sequences</taxon>
        <taxon>metagenomes</taxon>
        <taxon>ecological metagenomes</taxon>
    </lineage>
</organism>
<proteinExistence type="predicted"/>
<dbReference type="AlphaFoldDB" id="A0A6J6JMJ3"/>
<dbReference type="Gene3D" id="1.10.1760.20">
    <property type="match status" value="1"/>
</dbReference>
<keyword evidence="1" id="KW-1133">Transmembrane helix</keyword>
<feature type="transmembrane region" description="Helical" evidence="1">
    <location>
        <begin position="68"/>
        <end position="88"/>
    </location>
</feature>
<feature type="transmembrane region" description="Helical" evidence="1">
    <location>
        <begin position="225"/>
        <end position="243"/>
    </location>
</feature>
<sequence>MNSTLDIYRLSPQSKIVLTFTSLIALAGFIWPFFYSGNLQWIFVIAIAASVFLLISEIGIGSIDAKSIALLGVMSAFITLLRPLGAGAAGLEPIWFALIIAARVFGPSWGFLLGVTSMTTSALITGGVGPWLSYQIFAAGWIGLMAGSLPQKIGGRLIRGVSEKVMLILVGIFASFAFGLLMDLQFWPWVLGSSTELSYIPGGELSENFSRFIAFHFASSMAWDIPRAILTSTLIALTATPFLRALRRTYFKAAFLSPIEFRESVQATS</sequence>
<reference evidence="2" key="1">
    <citation type="submission" date="2020-05" db="EMBL/GenBank/DDBJ databases">
        <authorList>
            <person name="Chiriac C."/>
            <person name="Salcher M."/>
            <person name="Ghai R."/>
            <person name="Kavagutti S V."/>
        </authorList>
    </citation>
    <scope>NUCLEOTIDE SEQUENCE</scope>
</reference>
<dbReference type="PIRSF" id="PIRSF037395">
    <property type="entry name" value="UCP037395_ABCper"/>
    <property type="match status" value="1"/>
</dbReference>
<dbReference type="InterPro" id="IPR017196">
    <property type="entry name" value="ECF_substrate-spec_UCP037395"/>
</dbReference>
<evidence type="ECO:0000313" key="2">
    <source>
        <dbReference type="EMBL" id="CAB4637574.1"/>
    </source>
</evidence>
<feature type="transmembrane region" description="Helical" evidence="1">
    <location>
        <begin position="165"/>
        <end position="187"/>
    </location>
</feature>
<protein>
    <submittedName>
        <fullName evidence="2">Unannotated protein</fullName>
    </submittedName>
</protein>
<name>A0A6J6JMJ3_9ZZZZ</name>
<gene>
    <name evidence="2" type="ORF">UFOPK2162_00165</name>
</gene>
<feature type="transmembrane region" description="Helical" evidence="1">
    <location>
        <begin position="94"/>
        <end position="115"/>
    </location>
</feature>
<keyword evidence="1" id="KW-0472">Membrane</keyword>
<feature type="transmembrane region" description="Helical" evidence="1">
    <location>
        <begin position="16"/>
        <end position="35"/>
    </location>
</feature>